<gene>
    <name evidence="1" type="ORF">HC235_07045</name>
</gene>
<keyword evidence="2" id="KW-1185">Reference proteome</keyword>
<name>A0A7L4P9W4_9CREN</name>
<proteinExistence type="predicted"/>
<protein>
    <recommendedName>
        <fullName evidence="3">DUF211 domain-containing protein</fullName>
    </recommendedName>
</protein>
<dbReference type="OMA" id="KPHQPMV"/>
<dbReference type="InterPro" id="IPR003831">
    <property type="entry name" value="DUF211"/>
</dbReference>
<dbReference type="SUPFAM" id="SSF160363">
    <property type="entry name" value="MTH889-like"/>
    <property type="match status" value="1"/>
</dbReference>
<dbReference type="Pfam" id="PF02680">
    <property type="entry name" value="DUF211"/>
    <property type="match status" value="1"/>
</dbReference>
<dbReference type="PANTHER" id="PTHR42240">
    <property type="entry name" value="DUF211 DOMAIN-CONTAINING PROTEIN"/>
    <property type="match status" value="1"/>
</dbReference>
<evidence type="ECO:0000313" key="2">
    <source>
        <dbReference type="Proteomes" id="UP000554766"/>
    </source>
</evidence>
<organism evidence="1 2">
    <name type="scientific">Pyrobaculum arsenaticum</name>
    <dbReference type="NCBI Taxonomy" id="121277"/>
    <lineage>
        <taxon>Archaea</taxon>
        <taxon>Thermoproteota</taxon>
        <taxon>Thermoprotei</taxon>
        <taxon>Thermoproteales</taxon>
        <taxon>Thermoproteaceae</taxon>
        <taxon>Pyrobaculum</taxon>
    </lineage>
</organism>
<accession>A0A7L4P9W4</accession>
<dbReference type="AlphaFoldDB" id="A0A7L4P9W4"/>
<evidence type="ECO:0000313" key="1">
    <source>
        <dbReference type="EMBL" id="NYR15691.1"/>
    </source>
</evidence>
<dbReference type="GeneID" id="5054321"/>
<dbReference type="InterPro" id="IPR023129">
    <property type="entry name" value="MTH889-like_dom_sf"/>
</dbReference>
<comment type="caution">
    <text evidence="1">The sequence shown here is derived from an EMBL/GenBank/DDBJ whole genome shotgun (WGS) entry which is preliminary data.</text>
</comment>
<dbReference type="EMBL" id="JAAVJF010000003">
    <property type="protein sequence ID" value="NYR15691.1"/>
    <property type="molecule type" value="Genomic_DNA"/>
</dbReference>
<dbReference type="PANTHER" id="PTHR42240:SF1">
    <property type="entry name" value="DUF211 DOMAIN-CONTAINING PROTEIN"/>
    <property type="match status" value="1"/>
</dbReference>
<dbReference type="Proteomes" id="UP000554766">
    <property type="component" value="Unassembled WGS sequence"/>
</dbReference>
<dbReference type="RefSeq" id="WP_011899613.1">
    <property type="nucleotide sequence ID" value="NZ_JAAVJF010000003.1"/>
</dbReference>
<sequence>MGDRPSIRRVVIDAAIPTKGITIVDVAKELYKVDGVKAVRISVDDVDVDVLGLMVVVEGVDINYEELVEVLEKAGGVVHSVDEVVVGEYIPEAREEV</sequence>
<reference evidence="1 2" key="1">
    <citation type="journal article" date="2020" name="Nat. Commun.">
        <title>The structures of two archaeal type IV pili illuminate evolutionary relationships.</title>
        <authorList>
            <person name="Wang F."/>
            <person name="Baquero D.P."/>
            <person name="Su Z."/>
            <person name="Beltran L.C."/>
            <person name="Prangishvili D."/>
            <person name="Krupovic M."/>
            <person name="Egelman E.H."/>
        </authorList>
    </citation>
    <scope>NUCLEOTIDE SEQUENCE [LARGE SCALE GENOMIC DNA]</scope>
    <source>
        <strain evidence="1 2">2GA</strain>
    </source>
</reference>
<evidence type="ECO:0008006" key="3">
    <source>
        <dbReference type="Google" id="ProtNLM"/>
    </source>
</evidence>
<dbReference type="Gene3D" id="3.30.70.1340">
    <property type="entry name" value="MTH889-like domain"/>
    <property type="match status" value="1"/>
</dbReference>